<feature type="transmembrane region" description="Helical" evidence="2">
    <location>
        <begin position="113"/>
        <end position="133"/>
    </location>
</feature>
<keyword evidence="2" id="KW-0472">Membrane</keyword>
<evidence type="ECO:0000259" key="4">
    <source>
        <dbReference type="Pfam" id="PF25853"/>
    </source>
</evidence>
<name>A0AAF1KJW3_9PROT</name>
<feature type="transmembrane region" description="Helical" evidence="2">
    <location>
        <begin position="373"/>
        <end position="393"/>
    </location>
</feature>
<evidence type="ECO:0000313" key="6">
    <source>
        <dbReference type="Proteomes" id="UP001196068"/>
    </source>
</evidence>
<dbReference type="Pfam" id="PF25853">
    <property type="entry name" value="DUF6311_C"/>
    <property type="match status" value="1"/>
</dbReference>
<dbReference type="Proteomes" id="UP001196068">
    <property type="component" value="Unassembled WGS sequence"/>
</dbReference>
<keyword evidence="2" id="KW-1133">Transmembrane helix</keyword>
<feature type="transmembrane region" description="Helical" evidence="2">
    <location>
        <begin position="233"/>
        <end position="251"/>
    </location>
</feature>
<dbReference type="Pfam" id="PF19830">
    <property type="entry name" value="DUF6311"/>
    <property type="match status" value="1"/>
</dbReference>
<feature type="domain" description="DUF6311" evidence="4">
    <location>
        <begin position="439"/>
        <end position="551"/>
    </location>
</feature>
<reference evidence="5" key="1">
    <citation type="submission" date="2020-01" db="EMBL/GenBank/DDBJ databases">
        <authorList>
            <person name="Rat A."/>
        </authorList>
    </citation>
    <scope>NUCLEOTIDE SEQUENCE</scope>
    <source>
        <strain evidence="5">LMG 28251</strain>
    </source>
</reference>
<comment type="caution">
    <text evidence="5">The sequence shown here is derived from an EMBL/GenBank/DDBJ whole genome shotgun (WGS) entry which is preliminary data.</text>
</comment>
<dbReference type="AlphaFoldDB" id="A0AAF1KJW3"/>
<dbReference type="InterPro" id="IPR046278">
    <property type="entry name" value="DUF6311"/>
</dbReference>
<feature type="transmembrane region" description="Helical" evidence="2">
    <location>
        <begin position="140"/>
        <end position="157"/>
    </location>
</feature>
<feature type="transmembrane region" description="Helical" evidence="2">
    <location>
        <begin position="191"/>
        <end position="213"/>
    </location>
</feature>
<keyword evidence="2" id="KW-0812">Transmembrane</keyword>
<evidence type="ECO:0000256" key="1">
    <source>
        <dbReference type="SAM" id="MobiDB-lite"/>
    </source>
</evidence>
<keyword evidence="6" id="KW-1185">Reference proteome</keyword>
<feature type="region of interest" description="Disordered" evidence="1">
    <location>
        <begin position="559"/>
        <end position="578"/>
    </location>
</feature>
<feature type="domain" description="DUF6311" evidence="3">
    <location>
        <begin position="24"/>
        <end position="413"/>
    </location>
</feature>
<sequence>MPPPFAPITENQGKKVRGEFFLPILLGAVAFLILLGPEVLPPWRDGWLTTDRDFATFHLSWMYYRDTPWSWPPAANPRYGIELGSSIFYGDLVPLIAMPMKALAQVLPVGQFVGAWFLVCFVLQAVFAWALLARPGVDRTARVAGCVLLLFAPFLVYRIYQHVSLVAQWIVLAALWLALRPERPRRALPWAALVALGSLLNAYLLVMVAAIWAADWLRRLAAGPRWALLPEAMAMPLIAVAGVWLGGYFFIAAGLPWGDGYGAIGMDLLGPLTAGYSSLLLPDWPPQPLHEGRAVFLGAGGLVVLLGAAAALAWRPAALGGLERFWALGLAILALFAIAVTHRVMVAGQLAFELPIPGWALALLEPLRSSNRFAWPGLYAVLVLAVVLVARVLPKAVSARVLMLAAGLQVGDTANWWVPNRNTLAAEPAGWTTTLVAPFWAEARGRYRRLRQVMPTGQPTFMDPAGQDGWAMLARYAHDNGWDTDVSYHARVAAEARARLWAETRRRIAERDWEAGTLYVVQTAMHDAMRAAAIQDRDLFAEIDGITVFAPGWHAAPTAATPAAVTPPPVTPAAARAP</sequence>
<reference evidence="5" key="2">
    <citation type="journal article" date="2021" name="Syst. Appl. Microbiol.">
        <title>Roseomonas hellenica sp. nov., isolated from roots of wild-growing Alkanna tinctoria.</title>
        <authorList>
            <person name="Rat A."/>
            <person name="Naranjo H.D."/>
            <person name="Lebbe L."/>
            <person name="Cnockaert M."/>
            <person name="Krigas N."/>
            <person name="Grigoriadou K."/>
            <person name="Maloupa E."/>
            <person name="Willems A."/>
        </authorList>
    </citation>
    <scope>NUCLEOTIDE SEQUENCE</scope>
    <source>
        <strain evidence="5">LMG 28251</strain>
    </source>
</reference>
<accession>A0AAF1KJW3</accession>
<dbReference type="EMBL" id="JAAEDH010000007">
    <property type="protein sequence ID" value="MBR0655094.1"/>
    <property type="molecule type" value="Genomic_DNA"/>
</dbReference>
<feature type="transmembrane region" description="Helical" evidence="2">
    <location>
        <begin position="263"/>
        <end position="282"/>
    </location>
</feature>
<protein>
    <submittedName>
        <fullName evidence="5">Uncharacterized protein</fullName>
    </submittedName>
</protein>
<organism evidence="5 6">
    <name type="scientific">Plastoroseomonas arctica</name>
    <dbReference type="NCBI Taxonomy" id="1509237"/>
    <lineage>
        <taxon>Bacteria</taxon>
        <taxon>Pseudomonadati</taxon>
        <taxon>Pseudomonadota</taxon>
        <taxon>Alphaproteobacteria</taxon>
        <taxon>Acetobacterales</taxon>
        <taxon>Acetobacteraceae</taxon>
        <taxon>Plastoroseomonas</taxon>
    </lineage>
</organism>
<dbReference type="InterPro" id="IPR058671">
    <property type="entry name" value="DUF6311_C"/>
</dbReference>
<gene>
    <name evidence="5" type="ORF">GXW79_08375</name>
</gene>
<feature type="transmembrane region" description="Helical" evidence="2">
    <location>
        <begin position="163"/>
        <end position="179"/>
    </location>
</feature>
<feature type="transmembrane region" description="Helical" evidence="2">
    <location>
        <begin position="294"/>
        <end position="313"/>
    </location>
</feature>
<evidence type="ECO:0000256" key="2">
    <source>
        <dbReference type="SAM" id="Phobius"/>
    </source>
</evidence>
<feature type="transmembrane region" description="Helical" evidence="2">
    <location>
        <begin position="20"/>
        <end position="40"/>
    </location>
</feature>
<dbReference type="RefSeq" id="WP_211873924.1">
    <property type="nucleotide sequence ID" value="NZ_JAAEDH010000007.1"/>
</dbReference>
<evidence type="ECO:0000313" key="5">
    <source>
        <dbReference type="EMBL" id="MBR0655094.1"/>
    </source>
</evidence>
<evidence type="ECO:0000259" key="3">
    <source>
        <dbReference type="Pfam" id="PF19830"/>
    </source>
</evidence>
<feature type="transmembrane region" description="Helical" evidence="2">
    <location>
        <begin position="325"/>
        <end position="345"/>
    </location>
</feature>
<proteinExistence type="predicted"/>